<comment type="caution">
    <text evidence="2">The sequence shown here is derived from an EMBL/GenBank/DDBJ whole genome shotgun (WGS) entry which is preliminary data.</text>
</comment>
<dbReference type="Proteomes" id="UP000681720">
    <property type="component" value="Unassembled WGS sequence"/>
</dbReference>
<evidence type="ECO:0000313" key="3">
    <source>
        <dbReference type="Proteomes" id="UP000681720"/>
    </source>
</evidence>
<gene>
    <name evidence="1" type="ORF">BYL167_LOCUS76069</name>
    <name evidence="2" type="ORF">GIL414_LOCUS87759</name>
</gene>
<proteinExistence type="predicted"/>
<protein>
    <submittedName>
        <fullName evidence="2">Uncharacterized protein</fullName>
    </submittedName>
</protein>
<reference evidence="2" key="1">
    <citation type="submission" date="2021-02" db="EMBL/GenBank/DDBJ databases">
        <authorList>
            <person name="Nowell W R."/>
        </authorList>
    </citation>
    <scope>NUCLEOTIDE SEQUENCE</scope>
</reference>
<dbReference type="EMBL" id="CAJOBJ010381778">
    <property type="protein sequence ID" value="CAF5227683.1"/>
    <property type="molecule type" value="Genomic_DNA"/>
</dbReference>
<organism evidence="2 3">
    <name type="scientific">Rotaria magnacalcarata</name>
    <dbReference type="NCBI Taxonomy" id="392030"/>
    <lineage>
        <taxon>Eukaryota</taxon>
        <taxon>Metazoa</taxon>
        <taxon>Spiralia</taxon>
        <taxon>Gnathifera</taxon>
        <taxon>Rotifera</taxon>
        <taxon>Eurotatoria</taxon>
        <taxon>Bdelloidea</taxon>
        <taxon>Philodinida</taxon>
        <taxon>Philodinidae</taxon>
        <taxon>Rotaria</taxon>
    </lineage>
</organism>
<feature type="non-terminal residue" evidence="2">
    <location>
        <position position="52"/>
    </location>
</feature>
<dbReference type="AlphaFoldDB" id="A0A8S3KGS8"/>
<accession>A0A8S3KGS8</accession>
<evidence type="ECO:0000313" key="2">
    <source>
        <dbReference type="EMBL" id="CAF5227683.1"/>
    </source>
</evidence>
<evidence type="ECO:0000313" key="1">
    <source>
        <dbReference type="EMBL" id="CAF5166477.1"/>
    </source>
</evidence>
<name>A0A8S3KGS8_9BILA</name>
<dbReference type="Proteomes" id="UP000681967">
    <property type="component" value="Unassembled WGS sequence"/>
</dbReference>
<sequence>MERLRKMQQQYEQELIAKGILPHTTEEAIRQYAEQQRTRMKPDKTITNNSNN</sequence>
<dbReference type="EMBL" id="CAJOBH010273567">
    <property type="protein sequence ID" value="CAF5166477.1"/>
    <property type="molecule type" value="Genomic_DNA"/>
</dbReference>